<dbReference type="Proteomes" id="UP000567293">
    <property type="component" value="Unassembled WGS sequence"/>
</dbReference>
<sequence length="467" mass="53399">MAARRLQRHFGDGFLAEAVEDLWEPWMRHADTALEDDALLLLIQQELAKRCQKSKTRGRKATPAEVVLRMLLLKHVRNWSYETLSREVRANLVYREFTRVGGEKVPDDRTMGNLARQLGPEVIEKLHRRVVEIAQENKIATGRRMRVDTTVVETDVHYPTDSTLLGDGVRVLTRIMKKVAAKVGKVGKQMRDRSRSAKLKVLAIARASRNKTELGRQKMKKAYLQLLEITSRVTGQAKKFSQAMTRRIQQGHRAALHKAKKQLDQMIPRVQQVMRQTRERVLRGNTKAEGKLLSIFETHTEVIRKGKAHKPNEFGKLVLIQEAENQIVTHYQVCEQRPADSTLLAGCLEQHVAQFARAPERVAADPGFFSAANESRAEQMGVRRVSIASHDTKSPARKQRQKQRWFKELQKWRTGCEGRISVLKRRHGLRRSLYKGPAGIRRWVGLGVIADNLIHIGTHLAKQAHTR</sequence>
<dbReference type="PANTHER" id="PTHR33803:SF3">
    <property type="entry name" value="BLL1974 PROTEIN"/>
    <property type="match status" value="1"/>
</dbReference>
<dbReference type="NCBIfam" id="NF033593">
    <property type="entry name" value="transpos_ISNCY_1"/>
    <property type="match status" value="1"/>
</dbReference>
<dbReference type="Pfam" id="PF05598">
    <property type="entry name" value="DUF772"/>
    <property type="match status" value="1"/>
</dbReference>
<feature type="domain" description="Transposase DDE" evidence="2">
    <location>
        <begin position="387"/>
        <end position="454"/>
    </location>
</feature>
<dbReference type="InterPro" id="IPR008490">
    <property type="entry name" value="Transposase_InsH_N"/>
</dbReference>
<proteinExistence type="predicted"/>
<dbReference type="InterPro" id="IPR025668">
    <property type="entry name" value="Tnp_DDE_dom"/>
</dbReference>
<evidence type="ECO:0000313" key="3">
    <source>
        <dbReference type="EMBL" id="MBA0084551.1"/>
    </source>
</evidence>
<accession>A0A7V8NNG1</accession>
<dbReference type="Pfam" id="PF13751">
    <property type="entry name" value="DDE_Tnp_1_6"/>
    <property type="match status" value="1"/>
</dbReference>
<evidence type="ECO:0000259" key="1">
    <source>
        <dbReference type="Pfam" id="PF05598"/>
    </source>
</evidence>
<gene>
    <name evidence="3" type="ORF">HRJ53_06120</name>
</gene>
<comment type="caution">
    <text evidence="3">The sequence shown here is derived from an EMBL/GenBank/DDBJ whole genome shotgun (WGS) entry which is preliminary data.</text>
</comment>
<protein>
    <submittedName>
        <fullName evidence="3">ISNCY family transposase</fullName>
    </submittedName>
</protein>
<reference evidence="3" key="1">
    <citation type="submission" date="2020-06" db="EMBL/GenBank/DDBJ databases">
        <title>Legume-microbial interactions unlock mineral nutrients during tropical forest succession.</title>
        <authorList>
            <person name="Epihov D.Z."/>
        </authorList>
    </citation>
    <scope>NUCLEOTIDE SEQUENCE [LARGE SCALE GENOMIC DNA]</scope>
    <source>
        <strain evidence="3">Pan2503</strain>
    </source>
</reference>
<evidence type="ECO:0000259" key="2">
    <source>
        <dbReference type="Pfam" id="PF13751"/>
    </source>
</evidence>
<organism evidence="3 4">
    <name type="scientific">Candidatus Acidiferrum panamense</name>
    <dbReference type="NCBI Taxonomy" id="2741543"/>
    <lineage>
        <taxon>Bacteria</taxon>
        <taxon>Pseudomonadati</taxon>
        <taxon>Acidobacteriota</taxon>
        <taxon>Terriglobia</taxon>
        <taxon>Candidatus Acidiferrales</taxon>
        <taxon>Candidatus Acidiferrum</taxon>
    </lineage>
</organism>
<dbReference type="PANTHER" id="PTHR33803">
    <property type="entry name" value="IS1478 TRANSPOSASE"/>
    <property type="match status" value="1"/>
</dbReference>
<keyword evidence="4" id="KW-1185">Reference proteome</keyword>
<name>A0A7V8NNG1_9BACT</name>
<dbReference type="AlphaFoldDB" id="A0A7V8NNG1"/>
<evidence type="ECO:0000313" key="4">
    <source>
        <dbReference type="Proteomes" id="UP000567293"/>
    </source>
</evidence>
<dbReference type="EMBL" id="JACDQQ010000609">
    <property type="protein sequence ID" value="MBA0084551.1"/>
    <property type="molecule type" value="Genomic_DNA"/>
</dbReference>
<feature type="domain" description="Transposase InsH N-terminal" evidence="1">
    <location>
        <begin position="44"/>
        <end position="113"/>
    </location>
</feature>